<gene>
    <name evidence="2" type="ORF">JAAARDRAFT_32236</name>
</gene>
<organism evidence="2 3">
    <name type="scientific">Jaapia argillacea MUCL 33604</name>
    <dbReference type="NCBI Taxonomy" id="933084"/>
    <lineage>
        <taxon>Eukaryota</taxon>
        <taxon>Fungi</taxon>
        <taxon>Dikarya</taxon>
        <taxon>Basidiomycota</taxon>
        <taxon>Agaricomycotina</taxon>
        <taxon>Agaricomycetes</taxon>
        <taxon>Agaricomycetidae</taxon>
        <taxon>Jaapiales</taxon>
        <taxon>Jaapiaceae</taxon>
        <taxon>Jaapia</taxon>
    </lineage>
</organism>
<accession>A0A067Q2M5</accession>
<evidence type="ECO:0000313" key="3">
    <source>
        <dbReference type="Proteomes" id="UP000027265"/>
    </source>
</evidence>
<evidence type="ECO:0000313" key="2">
    <source>
        <dbReference type="EMBL" id="KDQ61234.1"/>
    </source>
</evidence>
<sequence>MTVKHIEKLLLHIQNRVTPPAFPHLVLSDEKHDDTFGEFCESLGIRYICIDPLHSQSHQNELDAANNQIIIRELVRSKPDLVLLLGWKHRLGGDFWRGVLIPRDVSNLTSFPCVVGIQGPAFLSGSDQDGEREFGELVASKIFPYQRVSFHSRRIMTDGERTPSNRDRKESSSSSSRIIGDFVVGVLGYMLERLGRYSEMRRLMDAKFYGDGPRGWNRKKPLAEMFLYRGEPNG</sequence>
<dbReference type="EMBL" id="KL197713">
    <property type="protein sequence ID" value="KDQ61234.1"/>
    <property type="molecule type" value="Genomic_DNA"/>
</dbReference>
<dbReference type="HOGENOM" id="CLU_1185162_0_0_1"/>
<feature type="compositionally biased region" description="Basic and acidic residues" evidence="1">
    <location>
        <begin position="155"/>
        <end position="171"/>
    </location>
</feature>
<evidence type="ECO:0000256" key="1">
    <source>
        <dbReference type="SAM" id="MobiDB-lite"/>
    </source>
</evidence>
<dbReference type="Proteomes" id="UP000027265">
    <property type="component" value="Unassembled WGS sequence"/>
</dbReference>
<protein>
    <submittedName>
        <fullName evidence="2">Uncharacterized protein</fullName>
    </submittedName>
</protein>
<keyword evidence="3" id="KW-1185">Reference proteome</keyword>
<feature type="region of interest" description="Disordered" evidence="1">
    <location>
        <begin position="154"/>
        <end position="173"/>
    </location>
</feature>
<name>A0A067Q2M5_9AGAM</name>
<dbReference type="AlphaFoldDB" id="A0A067Q2M5"/>
<reference evidence="3" key="1">
    <citation type="journal article" date="2014" name="Proc. Natl. Acad. Sci. U.S.A.">
        <title>Extensive sampling of basidiomycete genomes demonstrates inadequacy of the white-rot/brown-rot paradigm for wood decay fungi.</title>
        <authorList>
            <person name="Riley R."/>
            <person name="Salamov A.A."/>
            <person name="Brown D.W."/>
            <person name="Nagy L.G."/>
            <person name="Floudas D."/>
            <person name="Held B.W."/>
            <person name="Levasseur A."/>
            <person name="Lombard V."/>
            <person name="Morin E."/>
            <person name="Otillar R."/>
            <person name="Lindquist E.A."/>
            <person name="Sun H."/>
            <person name="LaButti K.M."/>
            <person name="Schmutz J."/>
            <person name="Jabbour D."/>
            <person name="Luo H."/>
            <person name="Baker S.E."/>
            <person name="Pisabarro A.G."/>
            <person name="Walton J.D."/>
            <person name="Blanchette R.A."/>
            <person name="Henrissat B."/>
            <person name="Martin F."/>
            <person name="Cullen D."/>
            <person name="Hibbett D.S."/>
            <person name="Grigoriev I.V."/>
        </authorList>
    </citation>
    <scope>NUCLEOTIDE SEQUENCE [LARGE SCALE GENOMIC DNA]</scope>
    <source>
        <strain evidence="3">MUCL 33604</strain>
    </source>
</reference>
<dbReference type="InParanoid" id="A0A067Q2M5"/>
<proteinExistence type="predicted"/>